<evidence type="ECO:0000313" key="2">
    <source>
        <dbReference type="Proteomes" id="UP000824540"/>
    </source>
</evidence>
<evidence type="ECO:0000313" key="1">
    <source>
        <dbReference type="EMBL" id="KAG9342206.1"/>
    </source>
</evidence>
<proteinExistence type="predicted"/>
<name>A0A8T2NRL0_9TELE</name>
<dbReference type="Proteomes" id="UP000824540">
    <property type="component" value="Unassembled WGS sequence"/>
</dbReference>
<keyword evidence="2" id="KW-1185">Reference proteome</keyword>
<organism evidence="1 2">
    <name type="scientific">Albula glossodonta</name>
    <name type="common">roundjaw bonefish</name>
    <dbReference type="NCBI Taxonomy" id="121402"/>
    <lineage>
        <taxon>Eukaryota</taxon>
        <taxon>Metazoa</taxon>
        <taxon>Chordata</taxon>
        <taxon>Craniata</taxon>
        <taxon>Vertebrata</taxon>
        <taxon>Euteleostomi</taxon>
        <taxon>Actinopterygii</taxon>
        <taxon>Neopterygii</taxon>
        <taxon>Teleostei</taxon>
        <taxon>Albuliformes</taxon>
        <taxon>Albulidae</taxon>
        <taxon>Albula</taxon>
    </lineage>
</organism>
<accession>A0A8T2NRL0</accession>
<dbReference type="AlphaFoldDB" id="A0A8T2NRL0"/>
<sequence>MQKTLCRRSVADKGGKQNRNRTLLRKYLVEGAVYAVDEVLAVLPDGGVPHQFTSLHRLVVRRAAVVYTGDGAGHDQRVSKMPECAVDGGPYHGAWVQHQLSRVERAWSQRLAMDMPQEVHTGDVRPFHNPPAVLEHVPAVHGVLEREAHLPRVAARQKRHHVTPSGAESRQDDLVDVREHHVFAGGHVAIDAVIECSGLAVVSPHVPHHHLHQALCLVVIQNLLQQWGAVRLVHNHLPCPQHTERVNGVWKLLCGDGHLQHRAHPLWDLAQEVGRAEGEAEVVGVYQDLCRPGEQCRSVAHVAVEWWDAIATGDANYPHCLVTQTLIQEGRHQERFAILHRNDCALPGHVPVPVGLGTLCLIHVVITGQWTIYVKGD</sequence>
<dbReference type="EMBL" id="JAFBMS010000029">
    <property type="protein sequence ID" value="KAG9342206.1"/>
    <property type="molecule type" value="Genomic_DNA"/>
</dbReference>
<protein>
    <submittedName>
        <fullName evidence="1">Uncharacterized protein</fullName>
    </submittedName>
</protein>
<comment type="caution">
    <text evidence="1">The sequence shown here is derived from an EMBL/GenBank/DDBJ whole genome shotgun (WGS) entry which is preliminary data.</text>
</comment>
<reference evidence="1" key="1">
    <citation type="thesis" date="2021" institute="BYU ScholarsArchive" country="Provo, UT, USA">
        <title>Applications of and Algorithms for Genome Assembly and Genomic Analyses with an Emphasis on Marine Teleosts.</title>
        <authorList>
            <person name="Pickett B.D."/>
        </authorList>
    </citation>
    <scope>NUCLEOTIDE SEQUENCE</scope>
    <source>
        <strain evidence="1">HI-2016</strain>
    </source>
</reference>
<gene>
    <name evidence="1" type="ORF">JZ751_016708</name>
</gene>